<comment type="caution">
    <text evidence="1">The sequence shown here is derived from an EMBL/GenBank/DDBJ whole genome shotgun (WGS) entry which is preliminary data.</text>
</comment>
<evidence type="ECO:0000313" key="2">
    <source>
        <dbReference type="Proteomes" id="UP001357733"/>
    </source>
</evidence>
<keyword evidence="2" id="KW-1185">Reference proteome</keyword>
<dbReference type="Gene3D" id="1.10.287.1080">
    <property type="entry name" value="MazG-like"/>
    <property type="match status" value="1"/>
</dbReference>
<dbReference type="AlphaFoldDB" id="A0AAW9MWH0"/>
<reference evidence="1 2" key="1">
    <citation type="submission" date="2024-01" db="EMBL/GenBank/DDBJ databases">
        <title>Complete genome sequence of Citroniella saccharovorans strain M6.X9, isolated from human fecal sample.</title>
        <authorList>
            <person name="Cheng G."/>
            <person name="Westerholm M."/>
            <person name="Schnurer A."/>
        </authorList>
    </citation>
    <scope>NUCLEOTIDE SEQUENCE [LARGE SCALE GENOMIC DNA]</scope>
    <source>
        <strain evidence="1 2">DSM 29873</strain>
    </source>
</reference>
<evidence type="ECO:0000313" key="1">
    <source>
        <dbReference type="EMBL" id="MEB3428857.1"/>
    </source>
</evidence>
<name>A0AAW9MWH0_9FIRM</name>
<feature type="non-terminal residue" evidence="1">
    <location>
        <position position="112"/>
    </location>
</feature>
<sequence length="112" mass="13413">MKFEDLREKVLDWAMDKDLLHEENAEKQFMKFMEEVFEFKVEMVENKEINKDPEVTSEYKEFARHNLMLEMGDVFVSLIILCRQLNLDPVKCLELAYDKIKLREGKTIDGTF</sequence>
<proteinExistence type="predicted"/>
<dbReference type="SUPFAM" id="SSF101386">
    <property type="entry name" value="all-alpha NTP pyrophosphatases"/>
    <property type="match status" value="1"/>
</dbReference>
<dbReference type="CDD" id="cd11540">
    <property type="entry name" value="NTP-PPase_u3"/>
    <property type="match status" value="1"/>
</dbReference>
<protein>
    <submittedName>
        <fullName evidence="1">MazG-like family protein</fullName>
    </submittedName>
</protein>
<dbReference type="Proteomes" id="UP001357733">
    <property type="component" value="Unassembled WGS sequence"/>
</dbReference>
<organism evidence="1 2">
    <name type="scientific">Citroniella saccharovorans</name>
    <dbReference type="NCBI Taxonomy" id="2053367"/>
    <lineage>
        <taxon>Bacteria</taxon>
        <taxon>Bacillati</taxon>
        <taxon>Bacillota</taxon>
        <taxon>Tissierellia</taxon>
        <taxon>Tissierellales</taxon>
        <taxon>Peptoniphilaceae</taxon>
        <taxon>Citroniella</taxon>
    </lineage>
</organism>
<dbReference type="EMBL" id="JAYKOT010000001">
    <property type="protein sequence ID" value="MEB3428857.1"/>
    <property type="molecule type" value="Genomic_DNA"/>
</dbReference>
<dbReference type="RefSeq" id="WP_324618889.1">
    <property type="nucleotide sequence ID" value="NZ_JAYKOT010000001.1"/>
</dbReference>
<accession>A0AAW9MWH0</accession>
<gene>
    <name evidence="1" type="ORF">VLK81_02260</name>
</gene>